<sequence length="258" mass="27279">MPLDSVSRRRLLAAVGGVGALYLGADRAGAILGDPVELNQRTVNGTYAREHEFTDAPPRIALSWREVVNGQVREDTTDDVAETGGVGLIVDEAVVPGDSGAVTMRAELLERDTETQDAELYLVYRLTETAENGINDPEREAGDTSPNDGELDDYTEISVWIDDGLLGGDGELSTLPVIGDDPVASGTLAEVDTSQLDGDPQANTGGYQLSVDGETCLSPGATVYVSFEWHIPETVGNIIQGDSAVFQLGFDPRPCPGG</sequence>
<dbReference type="Proteomes" id="UP000428325">
    <property type="component" value="Chromosome"/>
</dbReference>
<dbReference type="KEGG" id="hra:EI982_08050"/>
<accession>A0A6B9F5S2</accession>
<organism evidence="2 3">
    <name type="scientific">Haloplanus rallus</name>
    <dbReference type="NCBI Taxonomy" id="1816183"/>
    <lineage>
        <taxon>Archaea</taxon>
        <taxon>Methanobacteriati</taxon>
        <taxon>Methanobacteriota</taxon>
        <taxon>Stenosarchaea group</taxon>
        <taxon>Halobacteria</taxon>
        <taxon>Halobacteriales</taxon>
        <taxon>Haloferacaceae</taxon>
        <taxon>Haloplanus</taxon>
    </lineage>
</organism>
<feature type="region of interest" description="Disordered" evidence="1">
    <location>
        <begin position="131"/>
        <end position="151"/>
    </location>
</feature>
<evidence type="ECO:0000313" key="3">
    <source>
        <dbReference type="Proteomes" id="UP000428325"/>
    </source>
</evidence>
<dbReference type="AlphaFoldDB" id="A0A6B9F5S2"/>
<dbReference type="PROSITE" id="PS51318">
    <property type="entry name" value="TAT"/>
    <property type="match status" value="1"/>
</dbReference>
<proteinExistence type="predicted"/>
<reference evidence="2 3" key="1">
    <citation type="submission" date="2018-12" db="EMBL/GenBank/DDBJ databases">
        <title>Complete genome sequence of Haloplanus rallus MBLA0036.</title>
        <authorList>
            <person name="Nam Y.-d."/>
            <person name="Kang J."/>
            <person name="Chung W.-H."/>
            <person name="Park Y.S."/>
        </authorList>
    </citation>
    <scope>NUCLEOTIDE SEQUENCE [LARGE SCALE GENOMIC DNA]</scope>
    <source>
        <strain evidence="2 3">MBLA0036</strain>
    </source>
</reference>
<evidence type="ECO:0000313" key="2">
    <source>
        <dbReference type="EMBL" id="QGX94752.1"/>
    </source>
</evidence>
<protein>
    <submittedName>
        <fullName evidence="2">Uncharacterized protein</fullName>
    </submittedName>
</protein>
<dbReference type="EMBL" id="CP034345">
    <property type="protein sequence ID" value="QGX94752.1"/>
    <property type="molecule type" value="Genomic_DNA"/>
</dbReference>
<dbReference type="InterPro" id="IPR006311">
    <property type="entry name" value="TAT_signal"/>
</dbReference>
<name>A0A6B9F5S2_9EURY</name>
<dbReference type="GeneID" id="43369481"/>
<dbReference type="RefSeq" id="WP_157689178.1">
    <property type="nucleotide sequence ID" value="NZ_CP034345.1"/>
</dbReference>
<evidence type="ECO:0000256" key="1">
    <source>
        <dbReference type="SAM" id="MobiDB-lite"/>
    </source>
</evidence>
<dbReference type="OrthoDB" id="202775at2157"/>
<keyword evidence="3" id="KW-1185">Reference proteome</keyword>
<gene>
    <name evidence="2" type="ORF">EI982_08050</name>
</gene>